<dbReference type="AlphaFoldDB" id="A0A0F4G9I8"/>
<keyword evidence="3 4" id="KW-0539">Nucleus</keyword>
<evidence type="ECO:0000256" key="4">
    <source>
        <dbReference type="RuleBase" id="RU369096"/>
    </source>
</evidence>
<evidence type="ECO:0000256" key="2">
    <source>
        <dbReference type="ARBA" id="ARBA00008576"/>
    </source>
</evidence>
<keyword evidence="4" id="KW-0507">mRNA processing</keyword>
<proteinExistence type="inferred from homology"/>
<feature type="region of interest" description="Disordered" evidence="5">
    <location>
        <begin position="304"/>
        <end position="440"/>
    </location>
</feature>
<dbReference type="InterPro" id="IPR045166">
    <property type="entry name" value="Spp2-like"/>
</dbReference>
<dbReference type="SMART" id="SM00443">
    <property type="entry name" value="G_patch"/>
    <property type="match status" value="1"/>
</dbReference>
<protein>
    <recommendedName>
        <fullName evidence="4">Pre-mRNA-splicing factor</fullName>
    </recommendedName>
</protein>
<comment type="similarity">
    <text evidence="2 4">Belongs to the SPP2 family.</text>
</comment>
<feature type="domain" description="G-patch" evidence="6">
    <location>
        <begin position="228"/>
        <end position="277"/>
    </location>
</feature>
<evidence type="ECO:0000256" key="1">
    <source>
        <dbReference type="ARBA" id="ARBA00004123"/>
    </source>
</evidence>
<evidence type="ECO:0000256" key="5">
    <source>
        <dbReference type="SAM" id="MobiDB-lite"/>
    </source>
</evidence>
<dbReference type="Pfam" id="PF12656">
    <property type="entry name" value="G-patch_2"/>
    <property type="match status" value="1"/>
</dbReference>
<feature type="compositionally biased region" description="Basic and acidic residues" evidence="5">
    <location>
        <begin position="168"/>
        <end position="180"/>
    </location>
</feature>
<reference evidence="7 8" key="1">
    <citation type="submission" date="2015-03" db="EMBL/GenBank/DDBJ databases">
        <title>RNA-seq based gene annotation and comparative genomics of four Zymoseptoria species reveal species-specific pathogenicity related genes and transposable element activity.</title>
        <authorList>
            <person name="Grandaubert J."/>
            <person name="Bhattacharyya A."/>
            <person name="Stukenbrock E.H."/>
        </authorList>
    </citation>
    <scope>NUCLEOTIDE SEQUENCE [LARGE SCALE GENOMIC DNA]</scope>
    <source>
        <strain evidence="7 8">Zb18110</strain>
    </source>
</reference>
<feature type="region of interest" description="Disordered" evidence="5">
    <location>
        <begin position="143"/>
        <end position="180"/>
    </location>
</feature>
<dbReference type="InterPro" id="IPR026822">
    <property type="entry name" value="Spp2/MOS2_G-patch"/>
</dbReference>
<evidence type="ECO:0000259" key="6">
    <source>
        <dbReference type="PROSITE" id="PS50174"/>
    </source>
</evidence>
<comment type="function">
    <text evidence="4">Involved in spliceosome maturation and the first step of pre-mRNA splicing.</text>
</comment>
<dbReference type="PROSITE" id="PS50174">
    <property type="entry name" value="G_PATCH"/>
    <property type="match status" value="1"/>
</dbReference>
<evidence type="ECO:0000256" key="3">
    <source>
        <dbReference type="ARBA" id="ARBA00023242"/>
    </source>
</evidence>
<evidence type="ECO:0000313" key="8">
    <source>
        <dbReference type="Proteomes" id="UP000033647"/>
    </source>
</evidence>
<feature type="region of interest" description="Disordered" evidence="5">
    <location>
        <begin position="1"/>
        <end position="104"/>
    </location>
</feature>
<sequence length="440" mass="49650">MSAPKISLSLGAGRKAPAPTNGVKRPRAALHEDDDDHEELGQTETVSHFDKTAGGAVDASRIKEDTGPLIIPKQTNRDWKEAANRRKRQKSGLPEGAGRGQEGLDQRMAEVEAAVEAAKPGFGLNTYNSKAVETNGEAVLGDADAASKAMDAVEKSQQLPPEPDAEDASLRKRTEDELARDALLGHTTDTGLVLPALDDPVNEGDAFKNDYNSAPPMASLDDYARVPVEQFGAALLRGMGWKDGEGVGSQRGVKLAKNANKVPTRRAALLGIGAKEDAAIAGEMGAWGKAARGKDAKIYNPVLLKDKRTGEMFTEEELKLKKEKEEREQYEMEFEKKEKERRKADRNGGSEERDRRRDKDEGRRRDRSRDRDRDRRKYDSESEGERQRRKDKERRRRREHERDGGDERDRDRHRSRRDEGDRHPDRDRDHRHDRDRDRRR</sequence>
<keyword evidence="4" id="KW-0508">mRNA splicing</keyword>
<dbReference type="InterPro" id="IPR000467">
    <property type="entry name" value="G_patch_dom"/>
</dbReference>
<accession>A0A0F4G9I8</accession>
<gene>
    <name evidence="7" type="ORF">TI39_contig4222g00003</name>
</gene>
<feature type="compositionally biased region" description="Basic and acidic residues" evidence="5">
    <location>
        <begin position="304"/>
        <end position="390"/>
    </location>
</feature>
<dbReference type="STRING" id="1047168.A0A0F4G9I8"/>
<dbReference type="EMBL" id="LAFY01004181">
    <property type="protein sequence ID" value="KJX94048.1"/>
    <property type="molecule type" value="Genomic_DNA"/>
</dbReference>
<dbReference type="PANTHER" id="PTHR15818:SF2">
    <property type="entry name" value="G-PATCH DOMAIN AND KOW MOTIFS-CONTAINING PROTEIN"/>
    <property type="match status" value="1"/>
</dbReference>
<keyword evidence="8" id="KW-1185">Reference proteome</keyword>
<dbReference type="GO" id="GO:0000398">
    <property type="term" value="P:mRNA splicing, via spliceosome"/>
    <property type="evidence" value="ECO:0007669"/>
    <property type="project" value="UniProtKB-UniRule"/>
</dbReference>
<feature type="compositionally biased region" description="Basic and acidic residues" evidence="5">
    <location>
        <begin position="75"/>
        <end position="84"/>
    </location>
</feature>
<dbReference type="OrthoDB" id="5577072at2759"/>
<dbReference type="GO" id="GO:0003676">
    <property type="term" value="F:nucleic acid binding"/>
    <property type="evidence" value="ECO:0007669"/>
    <property type="project" value="InterPro"/>
</dbReference>
<dbReference type="PANTHER" id="PTHR15818">
    <property type="entry name" value="G PATCH AND KOW-CONTAINING"/>
    <property type="match status" value="1"/>
</dbReference>
<keyword evidence="4" id="KW-0747">Spliceosome</keyword>
<dbReference type="Proteomes" id="UP000033647">
    <property type="component" value="Unassembled WGS sequence"/>
</dbReference>
<dbReference type="GO" id="GO:0005681">
    <property type="term" value="C:spliceosomal complex"/>
    <property type="evidence" value="ECO:0007669"/>
    <property type="project" value="UniProtKB-UniRule"/>
</dbReference>
<comment type="caution">
    <text evidence="7">The sequence shown here is derived from an EMBL/GenBank/DDBJ whole genome shotgun (WGS) entry which is preliminary data.</text>
</comment>
<evidence type="ECO:0000313" key="7">
    <source>
        <dbReference type="EMBL" id="KJX94048.1"/>
    </source>
</evidence>
<organism evidence="7 8">
    <name type="scientific">Zymoseptoria brevis</name>
    <dbReference type="NCBI Taxonomy" id="1047168"/>
    <lineage>
        <taxon>Eukaryota</taxon>
        <taxon>Fungi</taxon>
        <taxon>Dikarya</taxon>
        <taxon>Ascomycota</taxon>
        <taxon>Pezizomycotina</taxon>
        <taxon>Dothideomycetes</taxon>
        <taxon>Dothideomycetidae</taxon>
        <taxon>Mycosphaerellales</taxon>
        <taxon>Mycosphaerellaceae</taxon>
        <taxon>Zymoseptoria</taxon>
    </lineage>
</organism>
<feature type="compositionally biased region" description="Basic and acidic residues" evidence="5">
    <location>
        <begin position="400"/>
        <end position="440"/>
    </location>
</feature>
<comment type="subcellular location">
    <subcellularLocation>
        <location evidence="1 4">Nucleus</location>
    </subcellularLocation>
</comment>
<name>A0A0F4G9I8_9PEZI</name>